<protein>
    <submittedName>
        <fullName evidence="4">Short chain dehydrogenase domain-containing protein</fullName>
    </submittedName>
</protein>
<gene>
    <name evidence="4" type="ORF">HRG_01711</name>
</gene>
<dbReference type="OrthoDB" id="2962696at2759"/>
<comment type="caution">
    <text evidence="4">The sequence shown here is derived from an EMBL/GenBank/DDBJ whole genome shotgun (WGS) entry which is preliminary data.</text>
</comment>
<dbReference type="EMBL" id="JAIZPD010000002">
    <property type="protein sequence ID" value="KAH0966302.1"/>
    <property type="molecule type" value="Genomic_DNA"/>
</dbReference>
<dbReference type="PANTHER" id="PTHR43618:SF18">
    <property type="entry name" value="SHORT CHAIN DEHYDROGENASE_REDUCTASE FAMILY (AFU_ORTHOLOGUE AFUA_5G12480)"/>
    <property type="match status" value="1"/>
</dbReference>
<organism evidence="4 5">
    <name type="scientific">Hirsutella rhossiliensis</name>
    <dbReference type="NCBI Taxonomy" id="111463"/>
    <lineage>
        <taxon>Eukaryota</taxon>
        <taxon>Fungi</taxon>
        <taxon>Dikarya</taxon>
        <taxon>Ascomycota</taxon>
        <taxon>Pezizomycotina</taxon>
        <taxon>Sordariomycetes</taxon>
        <taxon>Hypocreomycetidae</taxon>
        <taxon>Hypocreales</taxon>
        <taxon>Ophiocordycipitaceae</taxon>
        <taxon>Hirsutella</taxon>
    </lineage>
</organism>
<keyword evidence="3" id="KW-0560">Oxidoreductase</keyword>
<dbReference type="RefSeq" id="XP_044723815.1">
    <property type="nucleotide sequence ID" value="XM_044860182.1"/>
</dbReference>
<evidence type="ECO:0000313" key="5">
    <source>
        <dbReference type="Proteomes" id="UP000824596"/>
    </source>
</evidence>
<evidence type="ECO:0000256" key="3">
    <source>
        <dbReference type="ARBA" id="ARBA00023002"/>
    </source>
</evidence>
<keyword evidence="5" id="KW-1185">Reference proteome</keyword>
<dbReference type="InterPro" id="IPR036291">
    <property type="entry name" value="NAD(P)-bd_dom_sf"/>
</dbReference>
<dbReference type="GO" id="GO:0016491">
    <property type="term" value="F:oxidoreductase activity"/>
    <property type="evidence" value="ECO:0007669"/>
    <property type="project" value="UniProtKB-KW"/>
</dbReference>
<dbReference type="PANTHER" id="PTHR43618">
    <property type="entry name" value="7-ALPHA-HYDROXYSTEROID DEHYDROGENASE"/>
    <property type="match status" value="1"/>
</dbReference>
<keyword evidence="2" id="KW-0521">NADP</keyword>
<dbReference type="InterPro" id="IPR052178">
    <property type="entry name" value="Sec_Metab_Biosynth_SDR"/>
</dbReference>
<dbReference type="Proteomes" id="UP000824596">
    <property type="component" value="Unassembled WGS sequence"/>
</dbReference>
<dbReference type="Gene3D" id="3.40.50.720">
    <property type="entry name" value="NAD(P)-binding Rossmann-like Domain"/>
    <property type="match status" value="1"/>
</dbReference>
<evidence type="ECO:0000256" key="2">
    <source>
        <dbReference type="ARBA" id="ARBA00022857"/>
    </source>
</evidence>
<dbReference type="Pfam" id="PF00106">
    <property type="entry name" value="adh_short"/>
    <property type="match status" value="1"/>
</dbReference>
<dbReference type="CDD" id="cd05233">
    <property type="entry name" value="SDR_c"/>
    <property type="match status" value="1"/>
</dbReference>
<dbReference type="GeneID" id="68350840"/>
<sequence>MDAGVVGLQDWALNSSQTTIDPLEARSRTSASQFHKSSFRGTQKERAMAPSYSAQALFEVKNLVAVVTGGGSGLGKVIAHALAANSAKAVYILGRREEALVQTRDSSPNPDVTHLIVCDVTSKDSLAAAADRVRKDVSYCNAVFANRGIAMAGVGDAIRHVGSSSAKSLQEKLWASSMGELTKTFHVNVTGAFYTAVAFLDPLDESNKRLVVS</sequence>
<dbReference type="InterPro" id="IPR002347">
    <property type="entry name" value="SDR_fam"/>
</dbReference>
<dbReference type="SUPFAM" id="SSF51735">
    <property type="entry name" value="NAD(P)-binding Rossmann-fold domains"/>
    <property type="match status" value="1"/>
</dbReference>
<accession>A0A9P8N3L0</accession>
<evidence type="ECO:0000256" key="1">
    <source>
        <dbReference type="ARBA" id="ARBA00006484"/>
    </source>
</evidence>
<name>A0A9P8N3L0_9HYPO</name>
<dbReference type="AlphaFoldDB" id="A0A9P8N3L0"/>
<proteinExistence type="inferred from homology"/>
<reference evidence="4" key="1">
    <citation type="submission" date="2021-09" db="EMBL/GenBank/DDBJ databases">
        <title>A high-quality genome of the endoparasitic fungus Hirsutella rhossiliensis with a comparison of Hirsutella genomes reveals transposable elements contributing to genome size variation.</title>
        <authorList>
            <person name="Lin R."/>
            <person name="Jiao Y."/>
            <person name="Sun X."/>
            <person name="Ling J."/>
            <person name="Xie B."/>
            <person name="Cheng X."/>
        </authorList>
    </citation>
    <scope>NUCLEOTIDE SEQUENCE</scope>
    <source>
        <strain evidence="4">HR02</strain>
    </source>
</reference>
<comment type="similarity">
    <text evidence="1">Belongs to the short-chain dehydrogenases/reductases (SDR) family.</text>
</comment>
<evidence type="ECO:0000313" key="4">
    <source>
        <dbReference type="EMBL" id="KAH0966302.1"/>
    </source>
</evidence>